<organism evidence="1 2">
    <name type="scientific">Chitinophaga dinghuensis</name>
    <dbReference type="NCBI Taxonomy" id="1539050"/>
    <lineage>
        <taxon>Bacteria</taxon>
        <taxon>Pseudomonadati</taxon>
        <taxon>Bacteroidota</taxon>
        <taxon>Chitinophagia</taxon>
        <taxon>Chitinophagales</taxon>
        <taxon>Chitinophagaceae</taxon>
        <taxon>Chitinophaga</taxon>
    </lineage>
</organism>
<evidence type="ECO:0000313" key="2">
    <source>
        <dbReference type="Proteomes" id="UP000249819"/>
    </source>
</evidence>
<accession>A0A327W0G8</accession>
<protein>
    <submittedName>
        <fullName evidence="1">Uncharacterized protein</fullName>
    </submittedName>
</protein>
<dbReference type="AlphaFoldDB" id="A0A327W0G8"/>
<reference evidence="1 2" key="1">
    <citation type="submission" date="2018-06" db="EMBL/GenBank/DDBJ databases">
        <title>Genomic Encyclopedia of Archaeal and Bacterial Type Strains, Phase II (KMG-II): from individual species to whole genera.</title>
        <authorList>
            <person name="Goeker M."/>
        </authorList>
    </citation>
    <scope>NUCLEOTIDE SEQUENCE [LARGE SCALE GENOMIC DNA]</scope>
    <source>
        <strain evidence="1 2">DSM 29821</strain>
    </source>
</reference>
<gene>
    <name evidence="1" type="ORF">CLV59_104105</name>
</gene>
<comment type="caution">
    <text evidence="1">The sequence shown here is derived from an EMBL/GenBank/DDBJ whole genome shotgun (WGS) entry which is preliminary data.</text>
</comment>
<name>A0A327W0G8_9BACT</name>
<dbReference type="OrthoDB" id="9763471at2"/>
<sequence>MENQRPNSFSCEPFRSWNRLESRPRAAEFDKALEFGVYDALWMLTRQWQFGELKGEDAGSAIYSKICLQSTEISRFKTANGPVQQMVTDMPLESVIEDTPVTLLWKDKLQAAYYFLNCLDRAAAANNVAAYNRSAYRKAAKNAYKIPAVSGIAENASRNEIIAGSAQLADEELVAVIQANSSRYFDGYALYMEAVNNLSSAVVKIAKGNPTGGNNQFIEQALQTYVNWFSQTYKGQLQPSTPSAWAPRQMEYQFACALPDSKGSNTILTASEYSSGDLEWYSMDVDRTTNIAGLSGAATPEEAGKIKTVLQTVIPQPATFAGAPNARLWQFEDGNIDLGNIQADATDISKVIFTEYALLYNTDWMVAPMPVKTGTLSEIKGIVVTDVFGEQTFVQPALQGETGNWRAWGMYNLTVAGPNNNLPADTRLLLAPATVKTMESTPVEEVHFVRDEMSNHVWAVEVQLPGQLGNSLDGHAYTKNVQRLLATFDPPAPVESAPENALYQYKLGNTVPHNWIPFVPVHLPGNMRQVQLQRASMPLLLKNEYSHVRPRTKLLRYGLNDMNEQQTPYFIHEEEVPRAGVKLQATYQRTRWYNGKIINWYGISKSTGRGEGSSGLKYDQITRLK</sequence>
<dbReference type="RefSeq" id="WP_111592444.1">
    <property type="nucleotide sequence ID" value="NZ_QLMA01000004.1"/>
</dbReference>
<evidence type="ECO:0000313" key="1">
    <source>
        <dbReference type="EMBL" id="RAJ81880.1"/>
    </source>
</evidence>
<dbReference type="EMBL" id="QLMA01000004">
    <property type="protein sequence ID" value="RAJ81880.1"/>
    <property type="molecule type" value="Genomic_DNA"/>
</dbReference>
<proteinExistence type="predicted"/>
<keyword evidence="2" id="KW-1185">Reference proteome</keyword>
<dbReference type="Proteomes" id="UP000249819">
    <property type="component" value="Unassembled WGS sequence"/>
</dbReference>